<accession>A0A0E0RCK8</accession>
<keyword evidence="2" id="KW-1185">Reference proteome</keyword>
<proteinExistence type="predicted"/>
<dbReference type="Proteomes" id="UP000008022">
    <property type="component" value="Unassembled WGS sequence"/>
</dbReference>
<dbReference type="EnsemblPlants" id="ORUFI12G00270.4">
    <property type="protein sequence ID" value="ORUFI12G00270.4"/>
    <property type="gene ID" value="ORUFI12G00270"/>
</dbReference>
<dbReference type="AlphaFoldDB" id="A0A0E0RCK8"/>
<reference evidence="1" key="2">
    <citation type="submission" date="2015-06" db="UniProtKB">
        <authorList>
            <consortium name="EnsemblPlants"/>
        </authorList>
    </citation>
    <scope>IDENTIFICATION</scope>
</reference>
<evidence type="ECO:0000313" key="2">
    <source>
        <dbReference type="Proteomes" id="UP000008022"/>
    </source>
</evidence>
<sequence length="146" mass="15598">MGMVALERQGRSPMAATKARSASSISALSLTDHTMIIPGPTSYVSIRMDIDLPVTNYSVNLQEGGPHLCNVAFTDSFVQFPDPISWATLVGIGSPPSAYDLYSSQNMYGAIISISLLGRFSVNNISSSGQHSPQNICKLLSSMQIV</sequence>
<evidence type="ECO:0000313" key="1">
    <source>
        <dbReference type="EnsemblPlants" id="ORUFI12G00270.4"/>
    </source>
</evidence>
<reference evidence="2" key="1">
    <citation type="submission" date="2013-06" db="EMBL/GenBank/DDBJ databases">
        <authorList>
            <person name="Zhao Q."/>
        </authorList>
    </citation>
    <scope>NUCLEOTIDE SEQUENCE</scope>
    <source>
        <strain evidence="2">cv. W1943</strain>
    </source>
</reference>
<name>A0A0E0RCK8_ORYRU</name>
<organism evidence="1 2">
    <name type="scientific">Oryza rufipogon</name>
    <name type="common">Brownbeard rice</name>
    <name type="synonym">Asian wild rice</name>
    <dbReference type="NCBI Taxonomy" id="4529"/>
    <lineage>
        <taxon>Eukaryota</taxon>
        <taxon>Viridiplantae</taxon>
        <taxon>Streptophyta</taxon>
        <taxon>Embryophyta</taxon>
        <taxon>Tracheophyta</taxon>
        <taxon>Spermatophyta</taxon>
        <taxon>Magnoliopsida</taxon>
        <taxon>Liliopsida</taxon>
        <taxon>Poales</taxon>
        <taxon>Poaceae</taxon>
        <taxon>BOP clade</taxon>
        <taxon>Oryzoideae</taxon>
        <taxon>Oryzeae</taxon>
        <taxon>Oryzinae</taxon>
        <taxon>Oryza</taxon>
    </lineage>
</organism>
<protein>
    <submittedName>
        <fullName evidence="1">Uncharacterized protein</fullName>
    </submittedName>
</protein>
<dbReference type="Gramene" id="ORUFI12G00270.4">
    <property type="protein sequence ID" value="ORUFI12G00270.4"/>
    <property type="gene ID" value="ORUFI12G00270"/>
</dbReference>
<dbReference type="HOGENOM" id="CLU_1780475_0_0_1"/>